<dbReference type="AlphaFoldDB" id="A0A433TG28"/>
<gene>
    <name evidence="3" type="ORF">EGW08_011716</name>
</gene>
<sequence length="321" mass="34517">MAHPTSSVERPHGSPAKYSKPQDAPRSSPRRASKNRAAEVSASRRTSQESAGRGGKHPHAPRRTPRGCCSNPEVRKGIGAVLFALGLPTLVAGVVMTVVAATDDDQDGKYPPAFLAVGPTLLVCAFILFLSGFSLISPIVANAIDYCFSFDDPTSFCRVKCPRLSHFIKPDPTIYINRAAMDALKTEPSKPSLKKPSRPPNAPRESDSDCLTGNPPANGSGDSSMATQGSSGISSADMTVVSEVKTRRPGQKGVRFSESDTDDGVRRPRAVSASSDSSLLSLRHCKIHPKGEAGVWWTDNHNDNIQEEWQVHEKNQMSTDL</sequence>
<feature type="compositionally biased region" description="Polar residues" evidence="1">
    <location>
        <begin position="209"/>
        <end position="237"/>
    </location>
</feature>
<evidence type="ECO:0000256" key="2">
    <source>
        <dbReference type="SAM" id="Phobius"/>
    </source>
</evidence>
<accession>A0A433TG28</accession>
<reference evidence="3 4" key="1">
    <citation type="submission" date="2019-01" db="EMBL/GenBank/DDBJ databases">
        <title>A draft genome assembly of the solar-powered sea slug Elysia chlorotica.</title>
        <authorList>
            <person name="Cai H."/>
            <person name="Li Q."/>
            <person name="Fang X."/>
            <person name="Li J."/>
            <person name="Curtis N.E."/>
            <person name="Altenburger A."/>
            <person name="Shibata T."/>
            <person name="Feng M."/>
            <person name="Maeda T."/>
            <person name="Schwartz J.A."/>
            <person name="Shigenobu S."/>
            <person name="Lundholm N."/>
            <person name="Nishiyama T."/>
            <person name="Yang H."/>
            <person name="Hasebe M."/>
            <person name="Li S."/>
            <person name="Pierce S.K."/>
            <person name="Wang J."/>
        </authorList>
    </citation>
    <scope>NUCLEOTIDE SEQUENCE [LARGE SCALE GENOMIC DNA]</scope>
    <source>
        <strain evidence="3">EC2010</strain>
        <tissue evidence="3">Whole organism of an adult</tissue>
    </source>
</reference>
<feature type="region of interest" description="Disordered" evidence="1">
    <location>
        <begin position="1"/>
        <end position="70"/>
    </location>
</feature>
<feature type="transmembrane region" description="Helical" evidence="2">
    <location>
        <begin position="80"/>
        <end position="101"/>
    </location>
</feature>
<feature type="compositionally biased region" description="Basic and acidic residues" evidence="1">
    <location>
        <begin position="255"/>
        <end position="266"/>
    </location>
</feature>
<comment type="caution">
    <text evidence="3">The sequence shown here is derived from an EMBL/GenBank/DDBJ whole genome shotgun (WGS) entry which is preliminary data.</text>
</comment>
<evidence type="ECO:0000313" key="3">
    <source>
        <dbReference type="EMBL" id="RUS80532.1"/>
    </source>
</evidence>
<feature type="transmembrane region" description="Helical" evidence="2">
    <location>
        <begin position="113"/>
        <end position="136"/>
    </location>
</feature>
<organism evidence="3 4">
    <name type="scientific">Elysia chlorotica</name>
    <name type="common">Eastern emerald elysia</name>
    <name type="synonym">Sea slug</name>
    <dbReference type="NCBI Taxonomy" id="188477"/>
    <lineage>
        <taxon>Eukaryota</taxon>
        <taxon>Metazoa</taxon>
        <taxon>Spiralia</taxon>
        <taxon>Lophotrochozoa</taxon>
        <taxon>Mollusca</taxon>
        <taxon>Gastropoda</taxon>
        <taxon>Heterobranchia</taxon>
        <taxon>Euthyneura</taxon>
        <taxon>Panpulmonata</taxon>
        <taxon>Sacoglossa</taxon>
        <taxon>Placobranchoidea</taxon>
        <taxon>Plakobranchidae</taxon>
        <taxon>Elysia</taxon>
    </lineage>
</organism>
<feature type="region of interest" description="Disordered" evidence="1">
    <location>
        <begin position="185"/>
        <end position="278"/>
    </location>
</feature>
<keyword evidence="2" id="KW-1133">Transmembrane helix</keyword>
<dbReference type="Proteomes" id="UP000271974">
    <property type="component" value="Unassembled WGS sequence"/>
</dbReference>
<keyword evidence="2" id="KW-0472">Membrane</keyword>
<proteinExistence type="predicted"/>
<dbReference type="EMBL" id="RQTK01000386">
    <property type="protein sequence ID" value="RUS80532.1"/>
    <property type="molecule type" value="Genomic_DNA"/>
</dbReference>
<protein>
    <submittedName>
        <fullName evidence="3">Uncharacterized protein</fullName>
    </submittedName>
</protein>
<dbReference type="OrthoDB" id="6151201at2759"/>
<evidence type="ECO:0000256" key="1">
    <source>
        <dbReference type="SAM" id="MobiDB-lite"/>
    </source>
</evidence>
<name>A0A433TG28_ELYCH</name>
<keyword evidence="4" id="KW-1185">Reference proteome</keyword>
<feature type="compositionally biased region" description="Basic residues" evidence="1">
    <location>
        <begin position="54"/>
        <end position="65"/>
    </location>
</feature>
<evidence type="ECO:0000313" key="4">
    <source>
        <dbReference type="Proteomes" id="UP000271974"/>
    </source>
</evidence>
<keyword evidence="2" id="KW-0812">Transmembrane</keyword>